<reference evidence="1 2" key="1">
    <citation type="journal article" date="2014" name="Int. J. Syst. Evol. Microbiol.">
        <title>Complete genome sequence of Corynebacterium casei LMG S-19264T (=DSM 44701T), isolated from a smear-ripened cheese.</title>
        <authorList>
            <consortium name="US DOE Joint Genome Institute (JGI-PGF)"/>
            <person name="Walter F."/>
            <person name="Albersmeier A."/>
            <person name="Kalinowski J."/>
            <person name="Ruckert C."/>
        </authorList>
    </citation>
    <scope>NUCLEOTIDE SEQUENCE [LARGE SCALE GENOMIC DNA]</scope>
    <source>
        <strain evidence="1 2">KCTC 12285</strain>
    </source>
</reference>
<name>A0A918N376_9FLAO</name>
<evidence type="ECO:0000313" key="1">
    <source>
        <dbReference type="EMBL" id="GGX11000.1"/>
    </source>
</evidence>
<organism evidence="1 2">
    <name type="scientific">Aquimarina muelleri</name>
    <dbReference type="NCBI Taxonomy" id="279356"/>
    <lineage>
        <taxon>Bacteria</taxon>
        <taxon>Pseudomonadati</taxon>
        <taxon>Bacteroidota</taxon>
        <taxon>Flavobacteriia</taxon>
        <taxon>Flavobacteriales</taxon>
        <taxon>Flavobacteriaceae</taxon>
        <taxon>Aquimarina</taxon>
    </lineage>
</organism>
<accession>A0A918N376</accession>
<dbReference type="EMBL" id="BMWS01000005">
    <property type="protein sequence ID" value="GGX11000.1"/>
    <property type="molecule type" value="Genomic_DNA"/>
</dbReference>
<gene>
    <name evidence="1" type="ORF">GCM10007384_10920</name>
</gene>
<protein>
    <submittedName>
        <fullName evidence="1">Uncharacterized protein</fullName>
    </submittedName>
</protein>
<dbReference type="AlphaFoldDB" id="A0A918N376"/>
<keyword evidence="2" id="KW-1185">Reference proteome</keyword>
<evidence type="ECO:0000313" key="2">
    <source>
        <dbReference type="Proteomes" id="UP000601108"/>
    </source>
</evidence>
<dbReference type="Proteomes" id="UP000601108">
    <property type="component" value="Unassembled WGS sequence"/>
</dbReference>
<comment type="caution">
    <text evidence="1">The sequence shown here is derived from an EMBL/GenBank/DDBJ whole genome shotgun (WGS) entry which is preliminary data.</text>
</comment>
<proteinExistence type="predicted"/>
<sequence length="211" mass="24754">MTGQQTIDNGADPEGNSFISPYSTTMIVRNKEIDRTIKGHQYYEEHNSLATIYINKKRDRKCLVRYNAFNDEIEVSQKDQAFNILKIDNIEVALEKYSYRLFNYEGDKHFFITFNKGRYSLAIKTQKKIKGGRQARTGYETSSPSRYISINKYFVVDNEKEEIKSIKLKKKNIIEVLNDKKDQVEKFLSSKKLNLKKEEDVIAVIDYYNTL</sequence>